<feature type="region of interest" description="Disordered" evidence="1">
    <location>
        <begin position="181"/>
        <end position="204"/>
    </location>
</feature>
<proteinExistence type="predicted"/>
<evidence type="ECO:0000313" key="3">
    <source>
        <dbReference type="Proteomes" id="UP000195105"/>
    </source>
</evidence>
<comment type="caution">
    <text evidence="2">The sequence shown here is derived from an EMBL/GenBank/DDBJ whole genome shotgun (WGS) entry which is preliminary data.</text>
</comment>
<name>A0A243S595_9ACTN</name>
<dbReference type="EMBL" id="NGFN01000065">
    <property type="protein sequence ID" value="OUD02728.1"/>
    <property type="molecule type" value="Genomic_DNA"/>
</dbReference>
<accession>A0A243S595</accession>
<dbReference type="AlphaFoldDB" id="A0A243S595"/>
<gene>
    <name evidence="2" type="ORF">CA983_13450</name>
</gene>
<dbReference type="Proteomes" id="UP000195105">
    <property type="component" value="Unassembled WGS sequence"/>
</dbReference>
<protein>
    <submittedName>
        <fullName evidence="2">Uncharacterized protein</fullName>
    </submittedName>
</protein>
<evidence type="ECO:0000313" key="2">
    <source>
        <dbReference type="EMBL" id="OUD02728.1"/>
    </source>
</evidence>
<organism evidence="2 3">
    <name type="scientific">Streptomyces swartbergensis</name>
    <dbReference type="NCBI Taxonomy" id="487165"/>
    <lineage>
        <taxon>Bacteria</taxon>
        <taxon>Bacillati</taxon>
        <taxon>Actinomycetota</taxon>
        <taxon>Actinomycetes</taxon>
        <taxon>Kitasatosporales</taxon>
        <taxon>Streptomycetaceae</taxon>
        <taxon>Streptomyces</taxon>
    </lineage>
</organism>
<reference evidence="2 3" key="1">
    <citation type="submission" date="2017-05" db="EMBL/GenBank/DDBJ databases">
        <title>Biotechnological potential of actinobacteria isolated from South African environments.</title>
        <authorList>
            <person name="Le Roes-Hill M."/>
            <person name="Prins A."/>
            <person name="Durrell K.A."/>
        </authorList>
    </citation>
    <scope>NUCLEOTIDE SEQUENCE [LARGE SCALE GENOMIC DNA]</scope>
    <source>
        <strain evidence="2 3">HMC13</strain>
    </source>
</reference>
<dbReference type="RefSeq" id="WP_086601123.1">
    <property type="nucleotide sequence ID" value="NZ_NGFN01000065.1"/>
</dbReference>
<keyword evidence="3" id="KW-1185">Reference proteome</keyword>
<feature type="region of interest" description="Disordered" evidence="1">
    <location>
        <begin position="1"/>
        <end position="21"/>
    </location>
</feature>
<feature type="compositionally biased region" description="Basic and acidic residues" evidence="1">
    <location>
        <begin position="185"/>
        <end position="194"/>
    </location>
</feature>
<sequence>MYTHQQMKAAKKANQLTEQAQREQAQPYVVADIRERVPGSQLLCFFIENSGPTMARDVQLTIDPPLRSTRGDEATAILNNAVTRKIPVLPPKRQLMYLMDVGHQLFSSDLPHRYTVVVNCSGPFGPVEPLTYTIDLDVLKHSLLNRESLEWSAHVLAEETKKARKAQEKQADAMDRLFRTAANELEARRQRNNEPPEINPPADA</sequence>
<evidence type="ECO:0000256" key="1">
    <source>
        <dbReference type="SAM" id="MobiDB-lite"/>
    </source>
</evidence>